<reference evidence="5" key="2">
    <citation type="journal article" date="2018" name="Nat. Commun.">
        <title>Extreme sensitivity to ultraviolet light in the fungal pathogen causing white-nose syndrome of bats.</title>
        <authorList>
            <person name="Palmer J.M."/>
            <person name="Drees K.P."/>
            <person name="Foster J.T."/>
            <person name="Lindner D.L."/>
        </authorList>
    </citation>
    <scope>NUCLEOTIDE SEQUENCE [LARGE SCALE GENOMIC DNA]</scope>
    <source>
        <strain evidence="5">UAMH 10579</strain>
    </source>
</reference>
<feature type="compositionally biased region" description="Basic and acidic residues" evidence="1">
    <location>
        <begin position="664"/>
        <end position="679"/>
    </location>
</feature>
<feature type="compositionally biased region" description="Low complexity" evidence="1">
    <location>
        <begin position="1049"/>
        <end position="1058"/>
    </location>
</feature>
<feature type="compositionally biased region" description="Basic and acidic residues" evidence="1">
    <location>
        <begin position="218"/>
        <end position="228"/>
    </location>
</feature>
<name>A0A2P2SW54_9PEZI</name>
<feature type="compositionally biased region" description="Polar residues" evidence="1">
    <location>
        <begin position="506"/>
        <end position="522"/>
    </location>
</feature>
<protein>
    <submittedName>
        <fullName evidence="4">Uncharacterized protein</fullName>
    </submittedName>
</protein>
<feature type="region of interest" description="Disordered" evidence="1">
    <location>
        <begin position="213"/>
        <end position="412"/>
    </location>
</feature>
<feature type="domain" description="PH" evidence="2">
    <location>
        <begin position="712"/>
        <end position="849"/>
    </location>
</feature>
<evidence type="ECO:0000313" key="4">
    <source>
        <dbReference type="EMBL" id="OBU01070.1"/>
    </source>
</evidence>
<proteinExistence type="predicted"/>
<feature type="compositionally biased region" description="Basic and acidic residues" evidence="1">
    <location>
        <begin position="689"/>
        <end position="722"/>
    </location>
</feature>
<evidence type="ECO:0000259" key="2">
    <source>
        <dbReference type="Pfam" id="PF24344"/>
    </source>
</evidence>
<feature type="compositionally biased region" description="Polar residues" evidence="1">
    <location>
        <begin position="991"/>
        <end position="1010"/>
    </location>
</feature>
<evidence type="ECO:0000259" key="3">
    <source>
        <dbReference type="Pfam" id="PF24345"/>
    </source>
</evidence>
<keyword evidence="5" id="KW-1185">Reference proteome</keyword>
<feature type="compositionally biased region" description="Basic and acidic residues" evidence="1">
    <location>
        <begin position="237"/>
        <end position="250"/>
    </location>
</feature>
<feature type="compositionally biased region" description="Basic residues" evidence="1">
    <location>
        <begin position="641"/>
        <end position="654"/>
    </location>
</feature>
<feature type="compositionally biased region" description="Polar residues" evidence="1">
    <location>
        <begin position="251"/>
        <end position="260"/>
    </location>
</feature>
<dbReference type="Pfam" id="PF24344">
    <property type="entry name" value="PH_23"/>
    <property type="match status" value="1"/>
</dbReference>
<dbReference type="STRING" id="342668.A0A2P2SW54"/>
<feature type="compositionally biased region" description="Basic and acidic residues" evidence="1">
    <location>
        <begin position="551"/>
        <end position="563"/>
    </location>
</feature>
<dbReference type="EMBL" id="KV460207">
    <property type="protein sequence ID" value="OBU01070.1"/>
    <property type="molecule type" value="Genomic_DNA"/>
</dbReference>
<feature type="region of interest" description="Disordered" evidence="1">
    <location>
        <begin position="431"/>
        <end position="471"/>
    </location>
</feature>
<sequence>MPTCETEDDDSAKPQAPTTPQRSPAVRHPRNGSGDGKAAANKVSGPRNAPVRGKGGGKKPEPTLLADFLLGRPSVDRTRRRSSAVAPPAEFKASAVNKLQPPGGVKYRVKQWQQSSAAAVIEDPAAPTKKPDGGYLSSDVENEQQPPAEPHLAVKPEKRKNASPLPPRARGTPRKRVVSDSHWVRNRKKSPQTKQDPLLNLIVDPAAIKKSLTTKAADTGKRLPKDFVKSNWANPPLERKIQDWAARIDGHQSTSHSGTTEDVADTLPTSVSTSSAKKAETPVKKAKIPTKAKTPEKLDKSKRLPKDFVKSNWANPPLERKIQDWAERTAKHNEIPDEENPEEQSEDKLDEKPGEKPEEETESISDTPLPAKPTNLKRTPAKKSKPIKPKSSPKEFVENLLAKPPLERKIQGWMGLTDKLNDNMRGEKTETVVYPDLSGPAKTTTLKRGLAGRKSKPKGLPKDFVESNWANPPLERKMQDWAARVNGHDTVPHDEEATELVPDLPTNPSNLNSKSVTSTRSPNGIRKGYVEANSVNPPFERKIQDWVTRTNDSDIAPHEERSKVTPRKVSRHVEDGKSSEVQKSTGEAEPLGVARAKVVRENPLSLPPAPSDIDSAVDIRPMSQNQLKEETMGKARENNPKRNRSKSKIGRRGAIHGTVRPNAKRFDSVQDQDTTKQGDDTNSQLQSQVDKDRERRLAKEENARRQDRLANNKDPTRSRDLRTLAPLKGAQIDQTRQVKAKEYFDLDLRHSNGQRMACEVELIVRDSDHDAGDILICEVNARRSHYLLFQPLLTEQISVRRGDMEDDLIVMARGQDGTTDWQECFILKAEHGDVVDEFMVMFSDKPIPPAISRFDPEPLEYDSPGKALMSGALVCPDSPDVPIGEHAGFRDQTPQASPKAVDPFVSGDSHSKGRADYRLSLTPTQRDRAIEPVSPHTTPTRYRPRPKEPSLATPTKAYPNPASNEKSVSQSTSVAPGHASATEPPPPPAHKQTSSPDVATELQSSHSTSYELKHRRSSSPLKHEYQPSDYTTSSSTSYVTDSEDDDSSLESSGDGLTGTEDVVSQLQQVNDAVLPDIRLEPPQTSYCLKFKAHISCWRVPPGRWDDIHLNLCTVVITPGLIEAYPLEAFDALSTDSPNNAKPSGRPLIALVLTPIVMLRQSNPLDIEIHSQPLETSLLKSTHIVRFRSRNRSECMAAYTAANRARQDNEKYNRLQRDRELNDYDGQAGNEWDERKARYSWFGRKKSYRASVRASSFSGSDGSTFSLGRTAFMALRRMSNGANGRLTPNMSRFEGGGPKSRGSSIFATDSAPSSSPRTRTDSSMAASGTGNTSVFDTNNLIIRVYRAEVASRWLDLGHCRIVIGVPPPGMFPDTRLNYGVLKHVTLTHHTVERPKLLDKHLGITNPPKENKEQVVFFDGVLGARRFTRVNKIGIVMNVEEEVFGPNGEIGMPGAVGGIGARQRKWMFKCSNSTQAGWIFSLLGGGG</sequence>
<feature type="compositionally biased region" description="Low complexity" evidence="1">
    <location>
        <begin position="1306"/>
        <end position="1322"/>
    </location>
</feature>
<feature type="region of interest" description="Disordered" evidence="1">
    <location>
        <begin position="1"/>
        <end position="200"/>
    </location>
</feature>
<accession>A0A2P2SW54</accession>
<dbReference type="InterPro" id="IPR056222">
    <property type="entry name" value="PH_23"/>
</dbReference>
<evidence type="ECO:0000313" key="5">
    <source>
        <dbReference type="Proteomes" id="UP000091956"/>
    </source>
</evidence>
<feature type="region of interest" description="Disordered" evidence="1">
    <location>
        <begin position="1282"/>
        <end position="1328"/>
    </location>
</feature>
<gene>
    <name evidence="4" type="ORF">VE01_00956</name>
</gene>
<feature type="domain" description="PH" evidence="3">
    <location>
        <begin position="1081"/>
        <end position="1219"/>
    </location>
</feature>
<dbReference type="Proteomes" id="UP000091956">
    <property type="component" value="Unassembled WGS sequence"/>
</dbReference>
<feature type="compositionally biased region" description="Basic and acidic residues" evidence="1">
    <location>
        <begin position="571"/>
        <end position="580"/>
    </location>
</feature>
<feature type="compositionally biased region" description="Basic and acidic residues" evidence="1">
    <location>
        <begin position="318"/>
        <end position="335"/>
    </location>
</feature>
<dbReference type="OrthoDB" id="5408934at2759"/>
<dbReference type="InterPro" id="IPR056223">
    <property type="entry name" value="PH_24"/>
</dbReference>
<reference evidence="4 5" key="1">
    <citation type="submission" date="2016-03" db="EMBL/GenBank/DDBJ databases">
        <title>Comparative genomics of Pseudogymnoascus destructans, the fungus causing white-nose syndrome of bats.</title>
        <authorList>
            <person name="Palmer J.M."/>
            <person name="Drees K.P."/>
            <person name="Foster J.T."/>
            <person name="Lindner D.L."/>
        </authorList>
    </citation>
    <scope>NUCLEOTIDE SEQUENCE [LARGE SCALE GENOMIC DNA]</scope>
    <source>
        <strain evidence="4 5">UAMH 10579</strain>
    </source>
</reference>
<feature type="compositionally biased region" description="Basic residues" evidence="1">
    <location>
        <begin position="379"/>
        <end position="388"/>
    </location>
</feature>
<feature type="compositionally biased region" description="Basic and acidic residues" evidence="1">
    <location>
        <begin position="346"/>
        <end position="356"/>
    </location>
</feature>
<feature type="compositionally biased region" description="Acidic residues" evidence="1">
    <location>
        <begin position="1"/>
        <end position="10"/>
    </location>
</feature>
<feature type="compositionally biased region" description="Basic and acidic residues" evidence="1">
    <location>
        <begin position="627"/>
        <end position="640"/>
    </location>
</feature>
<evidence type="ECO:0000256" key="1">
    <source>
        <dbReference type="SAM" id="MobiDB-lite"/>
    </source>
</evidence>
<organism evidence="4 5">
    <name type="scientific">Pseudogymnoascus verrucosus</name>
    <dbReference type="NCBI Taxonomy" id="342668"/>
    <lineage>
        <taxon>Eukaryota</taxon>
        <taxon>Fungi</taxon>
        <taxon>Dikarya</taxon>
        <taxon>Ascomycota</taxon>
        <taxon>Pezizomycotina</taxon>
        <taxon>Leotiomycetes</taxon>
        <taxon>Thelebolales</taxon>
        <taxon>Thelebolaceae</taxon>
        <taxon>Pseudogymnoascus</taxon>
    </lineage>
</organism>
<feature type="region of interest" description="Disordered" evidence="1">
    <location>
        <begin position="493"/>
        <end position="594"/>
    </location>
</feature>
<feature type="compositionally biased region" description="Polar residues" evidence="1">
    <location>
        <begin position="267"/>
        <end position="276"/>
    </location>
</feature>
<feature type="compositionally biased region" description="Basic residues" evidence="1">
    <location>
        <begin position="450"/>
        <end position="459"/>
    </location>
</feature>
<feature type="compositionally biased region" description="Basic and acidic residues" evidence="1">
    <location>
        <begin position="293"/>
        <end position="309"/>
    </location>
</feature>
<feature type="region of interest" description="Disordered" evidence="1">
    <location>
        <begin position="879"/>
        <end position="1058"/>
    </location>
</feature>
<dbReference type="Pfam" id="PF24345">
    <property type="entry name" value="PH_24"/>
    <property type="match status" value="1"/>
</dbReference>
<dbReference type="RefSeq" id="XP_018134802.1">
    <property type="nucleotide sequence ID" value="XM_018270484.2"/>
</dbReference>
<dbReference type="GeneID" id="28834342"/>
<feature type="compositionally biased region" description="Acidic residues" evidence="1">
    <location>
        <begin position="336"/>
        <end position="345"/>
    </location>
</feature>
<feature type="region of interest" description="Disordered" evidence="1">
    <location>
        <begin position="627"/>
        <end position="728"/>
    </location>
</feature>
<feature type="compositionally biased region" description="Low complexity" evidence="1">
    <location>
        <begin position="1028"/>
        <end position="1040"/>
    </location>
</feature>
<feature type="compositionally biased region" description="Polar residues" evidence="1">
    <location>
        <begin position="961"/>
        <end position="974"/>
    </location>
</feature>